<dbReference type="Proteomes" id="UP000429523">
    <property type="component" value="Unassembled WGS sequence"/>
</dbReference>
<gene>
    <name evidence="5" type="ORF">PF001_g32531</name>
    <name evidence="2" type="ORF">PF009_g32711</name>
    <name evidence="4" type="ORF">PF010_g33213</name>
    <name evidence="3" type="ORF">PF011_g33038</name>
</gene>
<dbReference type="EMBL" id="QXGE01009143">
    <property type="protein sequence ID" value="KAE9261072.1"/>
    <property type="molecule type" value="Genomic_DNA"/>
</dbReference>
<comment type="caution">
    <text evidence="5">The sequence shown here is derived from an EMBL/GenBank/DDBJ whole genome shotgun (WGS) entry which is preliminary data.</text>
</comment>
<evidence type="ECO:0000313" key="6">
    <source>
        <dbReference type="Proteomes" id="UP000429523"/>
    </source>
</evidence>
<evidence type="ECO:0000313" key="9">
    <source>
        <dbReference type="Proteomes" id="UP000488956"/>
    </source>
</evidence>
<protein>
    <recommendedName>
        <fullName evidence="10">Secreted protein</fullName>
    </recommendedName>
</protein>
<feature type="chain" id="PRO_5036167069" description="Secreted protein" evidence="1">
    <location>
        <begin position="23"/>
        <end position="79"/>
    </location>
</feature>
<evidence type="ECO:0000313" key="8">
    <source>
        <dbReference type="Proteomes" id="UP000460718"/>
    </source>
</evidence>
<dbReference type="AlphaFoldDB" id="A0A6A4AS21"/>
<name>A0A6A4AS21_9STRA</name>
<dbReference type="Proteomes" id="UP000460718">
    <property type="component" value="Unassembled WGS sequence"/>
</dbReference>
<evidence type="ECO:0000256" key="1">
    <source>
        <dbReference type="SAM" id="SignalP"/>
    </source>
</evidence>
<accession>A0A6A4AS21</accession>
<keyword evidence="1" id="KW-0732">Signal</keyword>
<evidence type="ECO:0000313" key="7">
    <source>
        <dbReference type="Proteomes" id="UP000437068"/>
    </source>
</evidence>
<evidence type="ECO:0000313" key="4">
    <source>
        <dbReference type="EMBL" id="KAE9048344.1"/>
    </source>
</evidence>
<evidence type="ECO:0000313" key="2">
    <source>
        <dbReference type="EMBL" id="KAE8916967.1"/>
    </source>
</evidence>
<reference evidence="6 7" key="1">
    <citation type="submission" date="2018-08" db="EMBL/GenBank/DDBJ databases">
        <title>Genomic investigation of the strawberry pathogen Phytophthora fragariae indicates pathogenicity is determined by transcriptional variation in three key races.</title>
        <authorList>
            <person name="Adams T.M."/>
            <person name="Armitage A.D."/>
            <person name="Sobczyk M.K."/>
            <person name="Bates H.J."/>
            <person name="Dunwell J.M."/>
            <person name="Nellist C.F."/>
            <person name="Harrison R.J."/>
        </authorList>
    </citation>
    <scope>NUCLEOTIDE SEQUENCE [LARGE SCALE GENOMIC DNA]</scope>
    <source>
        <strain evidence="5 7">A4</strain>
        <strain evidence="2 6">NOV-9</strain>
        <strain evidence="4 9">ONT-3</strain>
        <strain evidence="3 8">SCRP245</strain>
    </source>
</reference>
<evidence type="ECO:0008006" key="10">
    <source>
        <dbReference type="Google" id="ProtNLM"/>
    </source>
</evidence>
<sequence>MSVCMTMALILMYLQSTANIRAGHMSDHLTIYTIFCIPDDTPWTHFGPPSFTIDFCMPESAHTSTQSVQPSAARSTTSC</sequence>
<dbReference type="EMBL" id="QXFX01012237">
    <property type="protein sequence ID" value="KAE9048344.1"/>
    <property type="molecule type" value="Genomic_DNA"/>
</dbReference>
<dbReference type="EMBL" id="QXFW01012269">
    <property type="protein sequence ID" value="KAE8951165.1"/>
    <property type="molecule type" value="Genomic_DNA"/>
</dbReference>
<dbReference type="EMBL" id="QXGF01008398">
    <property type="protein sequence ID" value="KAE8916967.1"/>
    <property type="molecule type" value="Genomic_DNA"/>
</dbReference>
<dbReference type="Proteomes" id="UP000488956">
    <property type="component" value="Unassembled WGS sequence"/>
</dbReference>
<evidence type="ECO:0000313" key="3">
    <source>
        <dbReference type="EMBL" id="KAE8951165.1"/>
    </source>
</evidence>
<feature type="signal peptide" evidence="1">
    <location>
        <begin position="1"/>
        <end position="22"/>
    </location>
</feature>
<proteinExistence type="predicted"/>
<dbReference type="Proteomes" id="UP000437068">
    <property type="component" value="Unassembled WGS sequence"/>
</dbReference>
<organism evidence="5 7">
    <name type="scientific">Phytophthora fragariae</name>
    <dbReference type="NCBI Taxonomy" id="53985"/>
    <lineage>
        <taxon>Eukaryota</taxon>
        <taxon>Sar</taxon>
        <taxon>Stramenopiles</taxon>
        <taxon>Oomycota</taxon>
        <taxon>Peronosporomycetes</taxon>
        <taxon>Peronosporales</taxon>
        <taxon>Peronosporaceae</taxon>
        <taxon>Phytophthora</taxon>
    </lineage>
</organism>
<evidence type="ECO:0000313" key="5">
    <source>
        <dbReference type="EMBL" id="KAE9261072.1"/>
    </source>
</evidence>